<proteinExistence type="inferred from homology"/>
<dbReference type="SUPFAM" id="SSF47954">
    <property type="entry name" value="Cyclin-like"/>
    <property type="match status" value="2"/>
</dbReference>
<keyword evidence="4" id="KW-0131">Cell cycle</keyword>
<comment type="caution">
    <text evidence="8">The sequence shown here is derived from an EMBL/GenBank/DDBJ whole genome shotgun (WGS) entry which is preliminary data.</text>
</comment>
<dbReference type="InterPro" id="IPR006671">
    <property type="entry name" value="Cyclin_N"/>
</dbReference>
<dbReference type="InterPro" id="IPR036915">
    <property type="entry name" value="Cyclin-like_sf"/>
</dbReference>
<dbReference type="InterPro" id="IPR004367">
    <property type="entry name" value="Cyclin_C-dom"/>
</dbReference>
<dbReference type="FunFam" id="1.10.472.10:FF:000040">
    <property type="entry name" value="D6-type cyclin"/>
    <property type="match status" value="1"/>
</dbReference>
<protein>
    <recommendedName>
        <fullName evidence="10">B-like cyclin</fullName>
    </recommendedName>
</protein>
<dbReference type="EMBL" id="JACMSC010000021">
    <property type="protein sequence ID" value="KAG6471022.1"/>
    <property type="molecule type" value="Genomic_DNA"/>
</dbReference>
<name>A0A8J5CAL0_ZINOF</name>
<dbReference type="SMART" id="SM00385">
    <property type="entry name" value="CYCLIN"/>
    <property type="match status" value="1"/>
</dbReference>
<dbReference type="AlphaFoldDB" id="A0A8J5CAL0"/>
<evidence type="ECO:0000256" key="4">
    <source>
        <dbReference type="ARBA" id="ARBA00023306"/>
    </source>
</evidence>
<dbReference type="FunFam" id="1.10.472.10:FF:000060">
    <property type="entry name" value="D6-type cyclin"/>
    <property type="match status" value="1"/>
</dbReference>
<dbReference type="Pfam" id="PF02984">
    <property type="entry name" value="Cyclin_C"/>
    <property type="match status" value="1"/>
</dbReference>
<organism evidence="8 9">
    <name type="scientific">Zingiber officinale</name>
    <name type="common">Ginger</name>
    <name type="synonym">Amomum zingiber</name>
    <dbReference type="NCBI Taxonomy" id="94328"/>
    <lineage>
        <taxon>Eukaryota</taxon>
        <taxon>Viridiplantae</taxon>
        <taxon>Streptophyta</taxon>
        <taxon>Embryophyta</taxon>
        <taxon>Tracheophyta</taxon>
        <taxon>Spermatophyta</taxon>
        <taxon>Magnoliopsida</taxon>
        <taxon>Liliopsida</taxon>
        <taxon>Zingiberales</taxon>
        <taxon>Zingiberaceae</taxon>
        <taxon>Zingiber</taxon>
    </lineage>
</organism>
<evidence type="ECO:0000256" key="3">
    <source>
        <dbReference type="ARBA" id="ARBA00023127"/>
    </source>
</evidence>
<accession>A0A8J5CAL0</accession>
<comment type="similarity">
    <text evidence="1">Belongs to the cyclin family. Cyclin D subfamily.</text>
</comment>
<dbReference type="InterPro" id="IPR013763">
    <property type="entry name" value="Cyclin-like_dom"/>
</dbReference>
<evidence type="ECO:0000313" key="8">
    <source>
        <dbReference type="EMBL" id="KAG6471022.1"/>
    </source>
</evidence>
<keyword evidence="9" id="KW-1185">Reference proteome</keyword>
<dbReference type="PANTHER" id="PTHR10177">
    <property type="entry name" value="CYCLINS"/>
    <property type="match status" value="1"/>
</dbReference>
<keyword evidence="3 5" id="KW-0195">Cyclin</keyword>
<keyword evidence="2" id="KW-0132">Cell division</keyword>
<evidence type="ECO:0000256" key="1">
    <source>
        <dbReference type="ARBA" id="ARBA00009065"/>
    </source>
</evidence>
<feature type="domain" description="Cyclin-like" evidence="6">
    <location>
        <begin position="50"/>
        <end position="136"/>
    </location>
</feature>
<dbReference type="Gene3D" id="1.10.472.10">
    <property type="entry name" value="Cyclin-like"/>
    <property type="match status" value="2"/>
</dbReference>
<evidence type="ECO:0000259" key="7">
    <source>
        <dbReference type="SMART" id="SM01332"/>
    </source>
</evidence>
<evidence type="ECO:0000313" key="9">
    <source>
        <dbReference type="Proteomes" id="UP000734854"/>
    </source>
</evidence>
<feature type="domain" description="Cyclin C-terminal" evidence="7">
    <location>
        <begin position="145"/>
        <end position="266"/>
    </location>
</feature>
<evidence type="ECO:0000256" key="5">
    <source>
        <dbReference type="RuleBase" id="RU000383"/>
    </source>
</evidence>
<dbReference type="Proteomes" id="UP000734854">
    <property type="component" value="Unassembled WGS sequence"/>
</dbReference>
<evidence type="ECO:0008006" key="10">
    <source>
        <dbReference type="Google" id="ProtNLM"/>
    </source>
</evidence>
<dbReference type="SMART" id="SM01332">
    <property type="entry name" value="Cyclin_C"/>
    <property type="match status" value="1"/>
</dbReference>
<dbReference type="InterPro" id="IPR039361">
    <property type="entry name" value="Cyclin"/>
</dbReference>
<gene>
    <name evidence="8" type="ORF">ZIOFF_072114</name>
</gene>
<dbReference type="Pfam" id="PF00134">
    <property type="entry name" value="Cyclin_N"/>
    <property type="match status" value="1"/>
</dbReference>
<reference evidence="8 9" key="1">
    <citation type="submission" date="2020-08" db="EMBL/GenBank/DDBJ databases">
        <title>Plant Genome Project.</title>
        <authorList>
            <person name="Zhang R.-G."/>
        </authorList>
    </citation>
    <scope>NUCLEOTIDE SEQUENCE [LARGE SCALE GENOMIC DNA]</scope>
    <source>
        <tissue evidence="8">Rhizome</tissue>
    </source>
</reference>
<evidence type="ECO:0000256" key="2">
    <source>
        <dbReference type="ARBA" id="ARBA00022618"/>
    </source>
</evidence>
<sequence length="296" mass="33172">MESDIDNQLMNSEELQCSSSISNLLVAEADHITSVMIGAIDLCARREAVTLVLKVQSHCDLKPSVACLAVSYIDRYLSKRTIPRDKPWIVRLLAISCLFLASKMQMTIIAIEDLQRNEEFVFDLRTIQRMELLVLGALYWRMQSITPFSFLPLFLSFFSQLQPSLLQALQSHATDILLKALNDIKILEFKPSVVAASALASAAFQFFPVQSLSFQAALASSNFVDKENLRDCSNAMAVTATLTSSPEMPMTAQPSQQRQPIEHPDYFYADFNVDDAVLIFENYEEVLSASHSQESI</sequence>
<dbReference type="GO" id="GO:0051301">
    <property type="term" value="P:cell division"/>
    <property type="evidence" value="ECO:0007669"/>
    <property type="project" value="UniProtKB-KW"/>
</dbReference>
<evidence type="ECO:0000259" key="6">
    <source>
        <dbReference type="SMART" id="SM00385"/>
    </source>
</evidence>